<evidence type="ECO:0008006" key="4">
    <source>
        <dbReference type="Google" id="ProtNLM"/>
    </source>
</evidence>
<evidence type="ECO:0000313" key="2">
    <source>
        <dbReference type="EMBL" id="OGG12418.1"/>
    </source>
</evidence>
<keyword evidence="1" id="KW-1277">Toxin-antitoxin system</keyword>
<evidence type="ECO:0000313" key="3">
    <source>
        <dbReference type="Proteomes" id="UP000177416"/>
    </source>
</evidence>
<organism evidence="2 3">
    <name type="scientific">Candidatus Gottesmanbacteria bacterium RIFCSPHIGHO2_01_FULL_46_14</name>
    <dbReference type="NCBI Taxonomy" id="1798380"/>
    <lineage>
        <taxon>Bacteria</taxon>
        <taxon>Candidatus Gottesmaniibacteriota</taxon>
    </lineage>
</organism>
<comment type="caution">
    <text evidence="2">The sequence shown here is derived from an EMBL/GenBank/DDBJ whole genome shotgun (WGS) entry which is preliminary data.</text>
</comment>
<dbReference type="EMBL" id="MFJJ01000063">
    <property type="protein sequence ID" value="OGG12418.1"/>
    <property type="molecule type" value="Genomic_DNA"/>
</dbReference>
<dbReference type="GO" id="GO:0006402">
    <property type="term" value="P:mRNA catabolic process"/>
    <property type="evidence" value="ECO:0007669"/>
    <property type="project" value="TreeGrafter"/>
</dbReference>
<dbReference type="PANTHER" id="PTHR40588:SF1">
    <property type="entry name" value="MRNA INTERFERASE TOXIN YAFQ"/>
    <property type="match status" value="1"/>
</dbReference>
<dbReference type="AlphaFoldDB" id="A0A1F5ZIU8"/>
<sequence>MIIRYHKRFFKHFKQRIVSNLSLDRKYTKRLPLFLSDPKQALLNDHALHGDLEGYRSFSVTGDIRVVYRYEDENIKFYDIGTHNQVY</sequence>
<accession>A0A1F5ZIU8</accession>
<dbReference type="NCBIfam" id="TIGR02385">
    <property type="entry name" value="RelE_StbE"/>
    <property type="match status" value="1"/>
</dbReference>
<dbReference type="SUPFAM" id="SSF143011">
    <property type="entry name" value="RelE-like"/>
    <property type="match status" value="1"/>
</dbReference>
<dbReference type="InterPro" id="IPR004386">
    <property type="entry name" value="Toxin_YafQ-like"/>
</dbReference>
<dbReference type="PANTHER" id="PTHR40588">
    <property type="entry name" value="MRNA INTERFERASE TOXIN YAFQ"/>
    <property type="match status" value="1"/>
</dbReference>
<evidence type="ECO:0000256" key="1">
    <source>
        <dbReference type="ARBA" id="ARBA00022649"/>
    </source>
</evidence>
<gene>
    <name evidence="2" type="ORF">A2875_01450</name>
</gene>
<proteinExistence type="predicted"/>
<dbReference type="Gene3D" id="3.30.2310.20">
    <property type="entry name" value="RelE-like"/>
    <property type="match status" value="1"/>
</dbReference>
<dbReference type="GO" id="GO:0006415">
    <property type="term" value="P:translational termination"/>
    <property type="evidence" value="ECO:0007669"/>
    <property type="project" value="TreeGrafter"/>
</dbReference>
<protein>
    <recommendedName>
        <fullName evidence="4">Type II toxin-antitoxin system mRNA interferase toxin, RelE/StbE family</fullName>
    </recommendedName>
</protein>
<dbReference type="Proteomes" id="UP000177416">
    <property type="component" value="Unassembled WGS sequence"/>
</dbReference>
<dbReference type="Pfam" id="PF15738">
    <property type="entry name" value="YafQ_toxin"/>
    <property type="match status" value="1"/>
</dbReference>
<dbReference type="InterPro" id="IPR007712">
    <property type="entry name" value="RelE/ParE_toxin"/>
</dbReference>
<dbReference type="InterPro" id="IPR035093">
    <property type="entry name" value="RelE/ParE_toxin_dom_sf"/>
</dbReference>
<dbReference type="GO" id="GO:0004521">
    <property type="term" value="F:RNA endonuclease activity"/>
    <property type="evidence" value="ECO:0007669"/>
    <property type="project" value="TreeGrafter"/>
</dbReference>
<name>A0A1F5ZIU8_9BACT</name>
<reference evidence="2 3" key="1">
    <citation type="journal article" date="2016" name="Nat. Commun.">
        <title>Thousands of microbial genomes shed light on interconnected biogeochemical processes in an aquifer system.</title>
        <authorList>
            <person name="Anantharaman K."/>
            <person name="Brown C.T."/>
            <person name="Hug L.A."/>
            <person name="Sharon I."/>
            <person name="Castelle C.J."/>
            <person name="Probst A.J."/>
            <person name="Thomas B.C."/>
            <person name="Singh A."/>
            <person name="Wilkins M.J."/>
            <person name="Karaoz U."/>
            <person name="Brodie E.L."/>
            <person name="Williams K.H."/>
            <person name="Hubbard S.S."/>
            <person name="Banfield J.F."/>
        </authorList>
    </citation>
    <scope>NUCLEOTIDE SEQUENCE [LARGE SCALE GENOMIC DNA]</scope>
</reference>